<evidence type="ECO:0000313" key="3">
    <source>
        <dbReference type="Proteomes" id="UP000076798"/>
    </source>
</evidence>
<keyword evidence="3" id="KW-1185">Reference proteome</keyword>
<evidence type="ECO:0000313" key="2">
    <source>
        <dbReference type="EMBL" id="KZT40146.1"/>
    </source>
</evidence>
<dbReference type="Proteomes" id="UP000076798">
    <property type="component" value="Unassembled WGS sequence"/>
</dbReference>
<evidence type="ECO:0000256" key="1">
    <source>
        <dbReference type="SAM" id="Phobius"/>
    </source>
</evidence>
<accession>A0A166F0I8</accession>
<reference evidence="2 3" key="1">
    <citation type="journal article" date="2016" name="Mol. Biol. Evol.">
        <title>Comparative Genomics of Early-Diverging Mushroom-Forming Fungi Provides Insights into the Origins of Lignocellulose Decay Capabilities.</title>
        <authorList>
            <person name="Nagy L.G."/>
            <person name="Riley R."/>
            <person name="Tritt A."/>
            <person name="Adam C."/>
            <person name="Daum C."/>
            <person name="Floudas D."/>
            <person name="Sun H."/>
            <person name="Yadav J.S."/>
            <person name="Pangilinan J."/>
            <person name="Larsson K.H."/>
            <person name="Matsuura K."/>
            <person name="Barry K."/>
            <person name="Labutti K."/>
            <person name="Kuo R."/>
            <person name="Ohm R.A."/>
            <person name="Bhattacharya S.S."/>
            <person name="Shirouzu T."/>
            <person name="Yoshinaga Y."/>
            <person name="Martin F.M."/>
            <person name="Grigoriev I.V."/>
            <person name="Hibbett D.S."/>
        </authorList>
    </citation>
    <scope>NUCLEOTIDE SEQUENCE [LARGE SCALE GENOMIC DNA]</scope>
    <source>
        <strain evidence="2 3">HHB10207 ss-3</strain>
    </source>
</reference>
<keyword evidence="1" id="KW-0472">Membrane</keyword>
<feature type="transmembrane region" description="Helical" evidence="1">
    <location>
        <begin position="58"/>
        <end position="77"/>
    </location>
</feature>
<dbReference type="EMBL" id="KV428036">
    <property type="protein sequence ID" value="KZT40146.1"/>
    <property type="molecule type" value="Genomic_DNA"/>
</dbReference>
<protein>
    <submittedName>
        <fullName evidence="2">Uncharacterized protein</fullName>
    </submittedName>
</protein>
<dbReference type="Pfam" id="PF13826">
    <property type="entry name" value="Monooxy_af470-like"/>
    <property type="match status" value="1"/>
</dbReference>
<dbReference type="InterPro" id="IPR025444">
    <property type="entry name" value="Monooxy_af470"/>
</dbReference>
<keyword evidence="1" id="KW-1133">Transmembrane helix</keyword>
<organism evidence="2 3">
    <name type="scientific">Sistotremastrum suecicum HHB10207 ss-3</name>
    <dbReference type="NCBI Taxonomy" id="1314776"/>
    <lineage>
        <taxon>Eukaryota</taxon>
        <taxon>Fungi</taxon>
        <taxon>Dikarya</taxon>
        <taxon>Basidiomycota</taxon>
        <taxon>Agaricomycotina</taxon>
        <taxon>Agaricomycetes</taxon>
        <taxon>Sistotremastrales</taxon>
        <taxon>Sistotremastraceae</taxon>
        <taxon>Sistotremastrum</taxon>
    </lineage>
</organism>
<name>A0A166F0I8_9AGAM</name>
<gene>
    <name evidence="2" type="ORF">SISSUDRAFT_539043</name>
</gene>
<dbReference type="OrthoDB" id="3202396at2759"/>
<proteinExistence type="predicted"/>
<keyword evidence="1" id="KW-0812">Transmembrane</keyword>
<dbReference type="STRING" id="1314776.A0A166F0I8"/>
<sequence>MAPKGPTFVFGDRDVRPMKGPVSRFTYLRDLLTFREIVSLGIVAQLIASLTLPTLYSVAFGFFIVIYSYGSNILIALKIKKNPHIEGVVHGKTAAVLDFANPIHLGKPPGAAADDLPEVSEWDPDLLNKQAANPPKPKLAVLLVGSRCDGQLGPFDPDYIFIRNMFAKMVKELQTATQEEDMGYLNSELFLQSERSQNNVSMAVIYWKSYEHIRRFAHRDDITHWKAWTRFRKMQRNDFPTSKKIGLWHEAYEVSNAEAIYHNMRPFGLGNLWDFVPTPQSSLDTEKGDANTQANAPKGKWRSSLVTATGSFFTSNGRMRVSDGKDWSNELYYEQYDKKEGA</sequence>
<dbReference type="AlphaFoldDB" id="A0A166F0I8"/>